<dbReference type="Pfam" id="PF13306">
    <property type="entry name" value="LRR_5"/>
    <property type="match status" value="4"/>
</dbReference>
<protein>
    <submittedName>
        <fullName evidence="2">Uncharacterized protein</fullName>
    </submittedName>
</protein>
<dbReference type="Proteomes" id="UP001470230">
    <property type="component" value="Unassembled WGS sequence"/>
</dbReference>
<evidence type="ECO:0000313" key="3">
    <source>
        <dbReference type="Proteomes" id="UP001470230"/>
    </source>
</evidence>
<name>A0ABR2KCZ8_9EUKA</name>
<dbReference type="InterPro" id="IPR026906">
    <property type="entry name" value="LRR_5"/>
</dbReference>
<dbReference type="InterPro" id="IPR032675">
    <property type="entry name" value="LRR_dom_sf"/>
</dbReference>
<gene>
    <name evidence="2" type="ORF">M9Y10_033742</name>
</gene>
<dbReference type="Gene3D" id="3.40.50.12480">
    <property type="match status" value="1"/>
</dbReference>
<dbReference type="EMBL" id="JAPFFF010000005">
    <property type="protein sequence ID" value="KAK8889000.1"/>
    <property type="molecule type" value="Genomic_DNA"/>
</dbReference>
<dbReference type="InterPro" id="IPR053139">
    <property type="entry name" value="Surface_bspA-like"/>
</dbReference>
<feature type="coiled-coil region" evidence="1">
    <location>
        <begin position="257"/>
        <end position="320"/>
    </location>
</feature>
<keyword evidence="3" id="KW-1185">Reference proteome</keyword>
<evidence type="ECO:0000256" key="1">
    <source>
        <dbReference type="SAM" id="Coils"/>
    </source>
</evidence>
<dbReference type="PANTHER" id="PTHR45661">
    <property type="entry name" value="SURFACE ANTIGEN"/>
    <property type="match status" value="1"/>
</dbReference>
<evidence type="ECO:0000313" key="2">
    <source>
        <dbReference type="EMBL" id="KAK8889000.1"/>
    </source>
</evidence>
<keyword evidence="1" id="KW-0175">Coiled coil</keyword>
<organism evidence="2 3">
    <name type="scientific">Tritrichomonas musculus</name>
    <dbReference type="NCBI Taxonomy" id="1915356"/>
    <lineage>
        <taxon>Eukaryota</taxon>
        <taxon>Metamonada</taxon>
        <taxon>Parabasalia</taxon>
        <taxon>Tritrichomonadida</taxon>
        <taxon>Tritrichomonadidae</taxon>
        <taxon>Tritrichomonas</taxon>
    </lineage>
</organism>
<dbReference type="Gene3D" id="3.80.10.10">
    <property type="entry name" value="Ribonuclease Inhibitor"/>
    <property type="match status" value="6"/>
</dbReference>
<proteinExistence type="predicted"/>
<reference evidence="2 3" key="1">
    <citation type="submission" date="2024-04" db="EMBL/GenBank/DDBJ databases">
        <title>Tritrichomonas musculus Genome.</title>
        <authorList>
            <person name="Alves-Ferreira E."/>
            <person name="Grigg M."/>
            <person name="Lorenzi H."/>
            <person name="Galac M."/>
        </authorList>
    </citation>
    <scope>NUCLEOTIDE SEQUENCE [LARGE SCALE GENOMIC DNA]</scope>
    <source>
        <strain evidence="2 3">EAF2021</strain>
    </source>
</reference>
<dbReference type="PANTHER" id="PTHR45661:SF3">
    <property type="entry name" value="IG-LIKE DOMAIN-CONTAINING PROTEIN"/>
    <property type="match status" value="1"/>
</dbReference>
<dbReference type="SUPFAM" id="SSF52058">
    <property type="entry name" value="L domain-like"/>
    <property type="match status" value="5"/>
</dbReference>
<accession>A0ABR2KCZ8</accession>
<comment type="caution">
    <text evidence="2">The sequence shown here is derived from an EMBL/GenBank/DDBJ whole genome shotgun (WGS) entry which is preliminary data.</text>
</comment>
<sequence>MTEQRLPIHIDKQTVQNPKYFVYKNKKYQVNFDLLKQNCTYFYKNQAKYLEKDDINIFDDDEEEFPLEEDSINSFIKICHNEYTDISILSVIHLQYLSYKYEYPALKEITNEYITKYPQELIFKRFSFKKKKSDIYTKYEEEFFDTTREEEYISKHLNDFIKRDELPGLEMSVLLRILEKYLKDEESEIKVNNKDMIDFLFRCIDEHGIAASVLFNKIDFGEEQINVIHRLQLYQSQDKFDFNFLNSTLANTALQLIKETDRQKEEYSESFDKMKTKFEEQSEELKRVKEEYEKEIDRIKKDVELRMINIENNYEQMCNKQKNMIENNVILKFHEIIIKLMGDDNFYRLDTESQIFVVDEIINQNKYHNNYEKENKLESMVQKILFFNQLFQNTSIYESNKSSHELVKFIIENAKILKLSNDICVNLYQKNLLEKSLLVICNSFNEFEIYIEYPAESYEEISTIINDLLKQNKNPSQQIQISVNDKQNDTFEKKFEITQTNLSPIEYNSFEGRSSLTKVVIPTSVTTIESNSFKGCSSLSEITIPTSVTKICESSFEGCSSLTKVVIPTSVTTIESNSFKGCSSLSEIIIPISITQICESSFEGCSSLTRIVIPTSVTTIESNSFKGCSSLNEISIPISVSKICESSFEGCSSLTKMDIPPSVTTIESNSFKNCSSLNEISIPTSVSKICESSFERCSSLKQIIIPSGVNNLGQDAFRGCSSLSKITFPENIESIGKTCFYECNPKVEIFGKIIPKNAFLECSTLQEIIISSDTTIIDQDAFRGCSSLTKVTIPDSVTIIKNNAFQECSKLPEIVIPSSITSIGDSAFLSCSSLKQITIPSSVNNLGQNVFRGCSSLTKVTIPNSVTIIKNNAFQECSNLPEIIIPSSVNNLGQDAFRGCSSLSKITFPENIESIGKTCFYECNPKVEIYGKIIPKNAFLECSTLQEIIISSDTTIIGQDAFRGCSSLSKITFPENIESIGKTCFYECNPKVEIFGKIIPKNAFLECSTLQEIIISSDTTIIDQDAFRGCSSLSKITFPENIESIGKTCFYECNPKVEIFGKIIPKNAFLECSTLQEIIISSDTTIIGQDAFRGCSSLTKVTIPDSVTIIKNNAFQECSKLPEIVIPSSITSIGDSAFLSCSSLKQITIPSSVNNLGQNVFRGCSSLTKVTIPNSVTIIKNNAFQECSKLPEIVIPSSITSIGDSAFLSCSSLKRIIIPPSVTSIGDNSFSNCKEISTDFKYTGSLQTYRIPVKGVYQIKAVGASGSGGNVYNTSYRSVGGKGAQIIGKFTLDKGDIIDIVVGGRGRMTNANDKDGASGGGGGGTFIFKRIKSITDNKYQFTKNQILYETLLVAAGGSGAEDTAYREHDSTGFDGEASNFKSPNNFTEYSTENCDPNSSSSGKILGITQFIKYDAKGCCFTRSNGYSYGGYGCGGSADDSYSCGGGWCRGSNNYQTTSWSLDVKAVGTNGANDGDGYAFIHIC</sequence>